<dbReference type="Gene3D" id="1.20.1250.20">
    <property type="entry name" value="MFS general substrate transporter like domains"/>
    <property type="match status" value="2"/>
</dbReference>
<feature type="transmembrane region" description="Helical" evidence="8">
    <location>
        <begin position="441"/>
        <end position="462"/>
    </location>
</feature>
<evidence type="ECO:0000259" key="9">
    <source>
        <dbReference type="PROSITE" id="PS50850"/>
    </source>
</evidence>
<feature type="domain" description="Major facilitator superfamily (MFS) profile" evidence="9">
    <location>
        <begin position="54"/>
        <end position="469"/>
    </location>
</feature>
<dbReference type="InterPro" id="IPR036259">
    <property type="entry name" value="MFS_trans_sf"/>
</dbReference>
<organism evidence="10 11">
    <name type="scientific">Talaromyces rugulosus</name>
    <name type="common">Penicillium rugulosum</name>
    <dbReference type="NCBI Taxonomy" id="121627"/>
    <lineage>
        <taxon>Eukaryota</taxon>
        <taxon>Fungi</taxon>
        <taxon>Dikarya</taxon>
        <taxon>Ascomycota</taxon>
        <taxon>Pezizomycotina</taxon>
        <taxon>Eurotiomycetes</taxon>
        <taxon>Eurotiomycetidae</taxon>
        <taxon>Eurotiales</taxon>
        <taxon>Trichocomaceae</taxon>
        <taxon>Talaromyces</taxon>
        <taxon>Talaromyces sect. Islandici</taxon>
    </lineage>
</organism>
<feature type="compositionally biased region" description="Polar residues" evidence="7">
    <location>
        <begin position="12"/>
        <end position="24"/>
    </location>
</feature>
<dbReference type="InterPro" id="IPR011701">
    <property type="entry name" value="MFS"/>
</dbReference>
<dbReference type="InterPro" id="IPR020846">
    <property type="entry name" value="MFS_dom"/>
</dbReference>
<dbReference type="FunFam" id="1.20.1250.20:FF:000064">
    <property type="entry name" value="MFS allantoate transporter"/>
    <property type="match status" value="1"/>
</dbReference>
<gene>
    <name evidence="10" type="ORF">TRUGW13939_09157</name>
</gene>
<dbReference type="OrthoDB" id="6730379at2759"/>
<dbReference type="SUPFAM" id="SSF103473">
    <property type="entry name" value="MFS general substrate transporter"/>
    <property type="match status" value="1"/>
</dbReference>
<dbReference type="Proteomes" id="UP000509510">
    <property type="component" value="Chromosome V"/>
</dbReference>
<comment type="subcellular location">
    <subcellularLocation>
        <location evidence="1">Membrane</location>
        <topology evidence="1">Multi-pass membrane protein</topology>
    </subcellularLocation>
</comment>
<evidence type="ECO:0000256" key="1">
    <source>
        <dbReference type="ARBA" id="ARBA00004141"/>
    </source>
</evidence>
<keyword evidence="4 8" id="KW-1133">Transmembrane helix</keyword>
<feature type="transmembrane region" description="Helical" evidence="8">
    <location>
        <begin position="211"/>
        <end position="233"/>
    </location>
</feature>
<keyword evidence="11" id="KW-1185">Reference proteome</keyword>
<keyword evidence="3 8" id="KW-0812">Transmembrane</keyword>
<feature type="region of interest" description="Disordered" evidence="7">
    <location>
        <begin position="1"/>
        <end position="35"/>
    </location>
</feature>
<dbReference type="GO" id="GO:0016020">
    <property type="term" value="C:membrane"/>
    <property type="evidence" value="ECO:0007669"/>
    <property type="project" value="UniProtKB-SubCell"/>
</dbReference>
<reference evidence="11" key="1">
    <citation type="submission" date="2020-06" db="EMBL/GenBank/DDBJ databases">
        <title>A chromosome-scale genome assembly of Talaromyces rugulosus W13939.</title>
        <authorList>
            <person name="Wang B."/>
            <person name="Guo L."/>
            <person name="Ye K."/>
            <person name="Wang L."/>
        </authorList>
    </citation>
    <scope>NUCLEOTIDE SEQUENCE [LARGE SCALE GENOMIC DNA]</scope>
    <source>
        <strain evidence="11">W13939</strain>
    </source>
</reference>
<dbReference type="GO" id="GO:0022857">
    <property type="term" value="F:transmembrane transporter activity"/>
    <property type="evidence" value="ECO:0007669"/>
    <property type="project" value="InterPro"/>
</dbReference>
<feature type="transmembrane region" description="Helical" evidence="8">
    <location>
        <begin position="378"/>
        <end position="397"/>
    </location>
</feature>
<keyword evidence="5 8" id="KW-0472">Membrane</keyword>
<feature type="transmembrane region" description="Helical" evidence="8">
    <location>
        <begin position="347"/>
        <end position="366"/>
    </location>
</feature>
<keyword evidence="2" id="KW-0813">Transport</keyword>
<dbReference type="GeneID" id="55996641"/>
<evidence type="ECO:0000256" key="7">
    <source>
        <dbReference type="SAM" id="MobiDB-lite"/>
    </source>
</evidence>
<protein>
    <recommendedName>
        <fullName evidence="9">Major facilitator superfamily (MFS) profile domain-containing protein</fullName>
    </recommendedName>
</protein>
<accession>A0A7H8R8H6</accession>
<name>A0A7H8R8H6_TALRU</name>
<evidence type="ECO:0000256" key="2">
    <source>
        <dbReference type="ARBA" id="ARBA00022448"/>
    </source>
</evidence>
<feature type="transmembrane region" description="Helical" evidence="8">
    <location>
        <begin position="182"/>
        <end position="199"/>
    </location>
</feature>
<dbReference type="RefSeq" id="XP_035348175.1">
    <property type="nucleotide sequence ID" value="XM_035492282.1"/>
</dbReference>
<sequence length="523" mass="57769">MASERSPLLLPSGSSTANNHYNHSQQEETSDNMTESDVDAAAVRRALRKVDWRLIPLLFVTYMLNFMDKAILSSASVFGLIDDTHLVGQQYSWVSSIFYFGYFFWQYPTNILIARLPVAKYLAINTFFWGAIVALTAACVNYGGLLAVRFLLGVAEATITPAFMFITTTWYTRDEIPFRTGIWFSGNSIGGLVASLLAYGVGHIEHPLHPWMWMFIILGLATFLWAFALLFLLPDSISNAKFLTPHEREIMTNRAIIAGTGRTEQTHWRWDQTRECLVDPKTWHIFALAILTQIPNGGTQNFGNLVIKSFGFTSLQSTLINIPSSVISAITIALTGYLAGRFRQVNCILIVAIVALSVTGSAIIYARSHHVTKGAQLFGYFLLATGPSVLPLVMSLVQANYKGVTKKMTMTAMMFIAYCAGNIAGPQFFKTSEAPAYQTAFRAILICYIISAALAVSLRVYLQFTNARRDHEEGVVGNAGSSSGVVAGGKVADVVEAVRDASLQPEDFDDVTDWQTVGFRYRL</sequence>
<evidence type="ECO:0000313" key="11">
    <source>
        <dbReference type="Proteomes" id="UP000509510"/>
    </source>
</evidence>
<feature type="transmembrane region" description="Helical" evidence="8">
    <location>
        <begin position="121"/>
        <end position="144"/>
    </location>
</feature>
<dbReference type="Pfam" id="PF07690">
    <property type="entry name" value="MFS_1"/>
    <property type="match status" value="1"/>
</dbReference>
<dbReference type="PANTHER" id="PTHR43791:SF10">
    <property type="entry name" value="MAJOR FACILITATOR SUPERFAMILY (MFS) PROFILE DOMAIN-CONTAINING PROTEIN"/>
    <property type="match status" value="1"/>
</dbReference>
<proteinExistence type="inferred from homology"/>
<comment type="similarity">
    <text evidence="6">Belongs to the major facilitator superfamily. Allantoate permease family.</text>
</comment>
<evidence type="ECO:0000256" key="5">
    <source>
        <dbReference type="ARBA" id="ARBA00023136"/>
    </source>
</evidence>
<feature type="transmembrane region" description="Helical" evidence="8">
    <location>
        <begin position="54"/>
        <end position="81"/>
    </location>
</feature>
<feature type="transmembrane region" description="Helical" evidence="8">
    <location>
        <begin position="150"/>
        <end position="170"/>
    </location>
</feature>
<evidence type="ECO:0000313" key="10">
    <source>
        <dbReference type="EMBL" id="QKX62001.1"/>
    </source>
</evidence>
<dbReference type="PANTHER" id="PTHR43791">
    <property type="entry name" value="PERMEASE-RELATED"/>
    <property type="match status" value="1"/>
</dbReference>
<feature type="transmembrane region" description="Helical" evidence="8">
    <location>
        <begin position="409"/>
        <end position="429"/>
    </location>
</feature>
<dbReference type="EMBL" id="CP055902">
    <property type="protein sequence ID" value="QKX62001.1"/>
    <property type="molecule type" value="Genomic_DNA"/>
</dbReference>
<dbReference type="KEGG" id="trg:TRUGW13939_09157"/>
<evidence type="ECO:0000256" key="4">
    <source>
        <dbReference type="ARBA" id="ARBA00022989"/>
    </source>
</evidence>
<evidence type="ECO:0000256" key="6">
    <source>
        <dbReference type="ARBA" id="ARBA00037968"/>
    </source>
</evidence>
<evidence type="ECO:0000256" key="8">
    <source>
        <dbReference type="SAM" id="Phobius"/>
    </source>
</evidence>
<dbReference type="AlphaFoldDB" id="A0A7H8R8H6"/>
<feature type="transmembrane region" description="Helical" evidence="8">
    <location>
        <begin position="93"/>
        <end position="114"/>
    </location>
</feature>
<dbReference type="PROSITE" id="PS50850">
    <property type="entry name" value="MFS"/>
    <property type="match status" value="1"/>
</dbReference>
<evidence type="ECO:0000256" key="3">
    <source>
        <dbReference type="ARBA" id="ARBA00022692"/>
    </source>
</evidence>